<evidence type="ECO:0000313" key="4">
    <source>
        <dbReference type="Proteomes" id="UP000069773"/>
    </source>
</evidence>
<dbReference type="EMBL" id="JACKTI010000020">
    <property type="protein sequence ID" value="MCV7022671.1"/>
    <property type="molecule type" value="Genomic_DNA"/>
</dbReference>
<dbReference type="InterPro" id="IPR050534">
    <property type="entry name" value="Coronavir_polyprotein_1ab"/>
</dbReference>
<keyword evidence="4" id="KW-1185">Reference proteome</keyword>
<evidence type="ECO:0000256" key="1">
    <source>
        <dbReference type="SAM" id="MobiDB-lite"/>
    </source>
</evidence>
<evidence type="ECO:0000313" key="2">
    <source>
        <dbReference type="EMBL" id="GAT10242.1"/>
    </source>
</evidence>
<name>A0AAW5SH27_MYCNV</name>
<dbReference type="Proteomes" id="UP000069773">
    <property type="component" value="Unassembled WGS sequence"/>
</dbReference>
<dbReference type="SUPFAM" id="SSF52540">
    <property type="entry name" value="P-loop containing nucleoside triphosphate hydrolases"/>
    <property type="match status" value="1"/>
</dbReference>
<dbReference type="Proteomes" id="UP001207528">
    <property type="component" value="Unassembled WGS sequence"/>
</dbReference>
<dbReference type="PANTHER" id="PTHR43788:SF8">
    <property type="entry name" value="DNA-BINDING PROTEIN SMUBP-2"/>
    <property type="match status" value="1"/>
</dbReference>
<keyword evidence="2" id="KW-0347">Helicase</keyword>
<dbReference type="InterPro" id="IPR027417">
    <property type="entry name" value="P-loop_NTPase"/>
</dbReference>
<reference evidence="3" key="3">
    <citation type="journal article" date="2022" name="BMC Genomics">
        <title>Comparative genome analysis of mycobacteria focusing on tRNA and non-coding RNA.</title>
        <authorList>
            <person name="Behra P.R.K."/>
            <person name="Pettersson B.M.F."/>
            <person name="Ramesh M."/>
            <person name="Das S."/>
            <person name="Dasgupta S."/>
            <person name="Kirsebom L.A."/>
        </authorList>
    </citation>
    <scope>NUCLEOTIDE SEQUENCE</scope>
    <source>
        <strain evidence="3">DSM 44203</strain>
    </source>
</reference>
<evidence type="ECO:0000313" key="3">
    <source>
        <dbReference type="EMBL" id="MCV7022671.1"/>
    </source>
</evidence>
<proteinExistence type="predicted"/>
<dbReference type="GO" id="GO:0005524">
    <property type="term" value="F:ATP binding"/>
    <property type="evidence" value="ECO:0007669"/>
    <property type="project" value="UniProtKB-KW"/>
</dbReference>
<evidence type="ECO:0000313" key="5">
    <source>
        <dbReference type="Proteomes" id="UP001207528"/>
    </source>
</evidence>
<reference evidence="3" key="2">
    <citation type="submission" date="2020-07" db="EMBL/GenBank/DDBJ databases">
        <authorList>
            <person name="Pettersson B.M.F."/>
            <person name="Behra P.R.K."/>
            <person name="Ramesh M."/>
            <person name="Das S."/>
            <person name="Dasgupta S."/>
            <person name="Kirsebom L.A."/>
        </authorList>
    </citation>
    <scope>NUCLEOTIDE SEQUENCE</scope>
    <source>
        <strain evidence="3">DSM 44203</strain>
    </source>
</reference>
<keyword evidence="3" id="KW-0067">ATP-binding</keyword>
<feature type="region of interest" description="Disordered" evidence="1">
    <location>
        <begin position="1"/>
        <end position="33"/>
    </location>
</feature>
<dbReference type="PANTHER" id="PTHR43788">
    <property type="entry name" value="DNA2/NAM7 HELICASE FAMILY MEMBER"/>
    <property type="match status" value="1"/>
</dbReference>
<dbReference type="EMBL" id="BCTA01000038">
    <property type="protein sequence ID" value="GAT10242.1"/>
    <property type="molecule type" value="Genomic_DNA"/>
</dbReference>
<organism evidence="3 5">
    <name type="scientific">Mycolicibacterium novocastrense</name>
    <name type="common">Mycobacterium novocastrense</name>
    <dbReference type="NCBI Taxonomy" id="59813"/>
    <lineage>
        <taxon>Bacteria</taxon>
        <taxon>Bacillati</taxon>
        <taxon>Actinomycetota</taxon>
        <taxon>Actinomycetes</taxon>
        <taxon>Mycobacteriales</taxon>
        <taxon>Mycobacteriaceae</taxon>
        <taxon>Mycolicibacterium</taxon>
    </lineage>
</organism>
<dbReference type="AlphaFoldDB" id="A0AAW5SH27"/>
<comment type="caution">
    <text evidence="3">The sequence shown here is derived from an EMBL/GenBank/DDBJ whole genome shotgun (WGS) entry which is preliminary data.</text>
</comment>
<keyword evidence="3" id="KW-0547">Nucleotide-binding</keyword>
<dbReference type="GO" id="GO:0043139">
    <property type="term" value="F:5'-3' DNA helicase activity"/>
    <property type="evidence" value="ECO:0007669"/>
    <property type="project" value="TreeGrafter"/>
</dbReference>
<sequence>MRILKPRNTNTAQDGGDNAATAPAAAPKPKPLPKPVAWPGMELLNDPISAQVLMSVWSADLVVNVPSPPGAGKTRLTVLLAAALSHRAGLRVGIAAQTRAQAIDIARRLSAVCEHPKIGLLWGRGNIKPDAHGCPVLDGATKMWPNSGGAVRVATKARWLFSEPSKTKADVLIVDEAYQCTYADLGALGSMAAQVVCVGDPGQIDPVVTGDTARWADSPTGPHVPAPHALAAAHPKVVNTVALPYTWRLGPDTTALVQTAFYPDLPFTSRRPPEHITVNGQPLPELTHRAITVANGSTDTALIAAAVTRVRTLLDGAQVCTAEGTRPLTEDDLAIVVPHVPQAAAVRAMLADYPGLLCGTADALQGLERPAVVAVHPMAGKRVADEFSLTTGRLCVMLSRHRSHLSLLVDEQTHTVLHQADSEAAAAAATVLDRLVATEEI</sequence>
<gene>
    <name evidence="3" type="ORF">H7I77_04805</name>
    <name evidence="2" type="ORF">RMCN_3375</name>
</gene>
<dbReference type="Gene3D" id="3.40.50.300">
    <property type="entry name" value="P-loop containing nucleotide triphosphate hydrolases"/>
    <property type="match status" value="2"/>
</dbReference>
<dbReference type="RefSeq" id="WP_067391382.1">
    <property type="nucleotide sequence ID" value="NZ_BCTA01000038.1"/>
</dbReference>
<keyword evidence="2" id="KW-0378">Hydrolase</keyword>
<protein>
    <submittedName>
        <fullName evidence="3">ATP-binding protein</fullName>
    </submittedName>
    <submittedName>
        <fullName evidence="2">Helicase</fullName>
    </submittedName>
</protein>
<accession>A0AAW5SH27</accession>
<dbReference type="Pfam" id="PF13604">
    <property type="entry name" value="AAA_30"/>
    <property type="match status" value="1"/>
</dbReference>
<reference evidence="2 4" key="1">
    <citation type="journal article" date="2016" name="Genome Announc.">
        <title>Draft Genome Sequences of Five Rapidly Growing Mycobacterium Species, M. thermoresistibile, M. fortuitum subsp. acetamidolyticum, M. canariasense, M. brisbanense, and M. novocastrense.</title>
        <authorList>
            <person name="Katahira K."/>
            <person name="Ogura Y."/>
            <person name="Gotoh Y."/>
            <person name="Hayashi T."/>
        </authorList>
    </citation>
    <scope>NUCLEOTIDE SEQUENCE [LARGE SCALE GENOMIC DNA]</scope>
    <source>
        <strain evidence="2 4">JCM18114</strain>
    </source>
</reference>